<dbReference type="GO" id="GO:0003677">
    <property type="term" value="F:DNA binding"/>
    <property type="evidence" value="ECO:0007669"/>
    <property type="project" value="UniProtKB-KW"/>
</dbReference>
<dbReference type="InterPro" id="IPR011006">
    <property type="entry name" value="CheY-like_superfamily"/>
</dbReference>
<dbReference type="Gene3D" id="3.40.50.2300">
    <property type="match status" value="1"/>
</dbReference>
<evidence type="ECO:0000256" key="4">
    <source>
        <dbReference type="ARBA" id="ARBA00023163"/>
    </source>
</evidence>
<evidence type="ECO:0000256" key="3">
    <source>
        <dbReference type="ARBA" id="ARBA00023125"/>
    </source>
</evidence>
<dbReference type="PANTHER" id="PTHR35807:SF2">
    <property type="entry name" value="TRANSCRIPTIONAL ACTIVATOR DOMAIN"/>
    <property type="match status" value="1"/>
</dbReference>
<dbReference type="GO" id="GO:0000160">
    <property type="term" value="P:phosphorelay signal transduction system"/>
    <property type="evidence" value="ECO:0007669"/>
    <property type="project" value="UniProtKB-KW"/>
</dbReference>
<dbReference type="SMART" id="SM00448">
    <property type="entry name" value="REC"/>
    <property type="match status" value="1"/>
</dbReference>
<keyword evidence="2" id="KW-0805">Transcription regulation</keyword>
<dbReference type="Gene3D" id="1.10.10.10">
    <property type="entry name" value="Winged helix-like DNA-binding domain superfamily/Winged helix DNA-binding domain"/>
    <property type="match status" value="1"/>
</dbReference>
<accession>A0A934MXA9</accession>
<evidence type="ECO:0000256" key="5">
    <source>
        <dbReference type="PROSITE-ProRule" id="PRU00169"/>
    </source>
</evidence>
<dbReference type="InterPro" id="IPR036388">
    <property type="entry name" value="WH-like_DNA-bd_sf"/>
</dbReference>
<dbReference type="SUPFAM" id="SSF48452">
    <property type="entry name" value="TPR-like"/>
    <property type="match status" value="1"/>
</dbReference>
<evidence type="ECO:0000313" key="7">
    <source>
        <dbReference type="EMBL" id="MBJ6364002.1"/>
    </source>
</evidence>
<evidence type="ECO:0000256" key="2">
    <source>
        <dbReference type="ARBA" id="ARBA00023015"/>
    </source>
</evidence>
<keyword evidence="5" id="KW-0597">Phosphoprotein</keyword>
<feature type="modified residue" description="4-aspartylphosphate" evidence="5">
    <location>
        <position position="54"/>
    </location>
</feature>
<evidence type="ECO:0000259" key="6">
    <source>
        <dbReference type="PROSITE" id="PS50110"/>
    </source>
</evidence>
<dbReference type="Pfam" id="PF03704">
    <property type="entry name" value="BTAD"/>
    <property type="match status" value="1"/>
</dbReference>
<dbReference type="Pfam" id="PF00072">
    <property type="entry name" value="Response_reg"/>
    <property type="match status" value="1"/>
</dbReference>
<reference evidence="7" key="1">
    <citation type="submission" date="2020-12" db="EMBL/GenBank/DDBJ databases">
        <authorList>
            <person name="Huq M.A."/>
        </authorList>
    </citation>
    <scope>NUCLEOTIDE SEQUENCE</scope>
    <source>
        <strain evidence="7">MAHUQ-46</strain>
    </source>
</reference>
<dbReference type="PANTHER" id="PTHR35807">
    <property type="entry name" value="TRANSCRIPTIONAL REGULATOR REDD-RELATED"/>
    <property type="match status" value="1"/>
</dbReference>
<sequence length="387" mass="45312">MKAILVDDEMLALMQLKRTLEKVAEDVWVAGMYTNPTEVIDMVKQLKPDVVFLDVNMPGINGLEMGEQIQTQLPSVAIVFVTGYDHYAVQAFELCALDYILKPVHPDRLRKTMERLTTQLNIPNSELAPNIQPILTCFQSMQIQLPGQEPTTIKWRTTKAQELFAYLLYNRDKVVNRDLLIELLWSDCDTERGATQLYTTVYLIRRMLKTMNINISITKGRLDTGYKLDIGDVRIDTEEWEQQVKLLQPLGMDTVEQYERVLGMYKGDYLGEYGYLWAEHERERLCRLWLHHVQQLTEFYTEHALLPSAIKINQTAQQLYPLHEESYFNLMKLYALADNRPGLEEQYWLLNLRLELEMGLTISDPIVQWYEQWQRGLGVHNIRDRYA</sequence>
<comment type="caution">
    <text evidence="7">The sequence shown here is derived from an EMBL/GenBank/DDBJ whole genome shotgun (WGS) entry which is preliminary data.</text>
</comment>
<dbReference type="InterPro" id="IPR001789">
    <property type="entry name" value="Sig_transdc_resp-reg_receiver"/>
</dbReference>
<keyword evidence="3" id="KW-0238">DNA-binding</keyword>
<dbReference type="Gene3D" id="1.25.40.10">
    <property type="entry name" value="Tetratricopeptide repeat domain"/>
    <property type="match status" value="1"/>
</dbReference>
<dbReference type="Proteomes" id="UP000640274">
    <property type="component" value="Unassembled WGS sequence"/>
</dbReference>
<dbReference type="AlphaFoldDB" id="A0A934MXA9"/>
<evidence type="ECO:0000313" key="8">
    <source>
        <dbReference type="Proteomes" id="UP000640274"/>
    </source>
</evidence>
<dbReference type="RefSeq" id="WP_199021609.1">
    <property type="nucleotide sequence ID" value="NZ_JAELUP010000113.1"/>
</dbReference>
<keyword evidence="4" id="KW-0804">Transcription</keyword>
<dbReference type="SUPFAM" id="SSF52172">
    <property type="entry name" value="CheY-like"/>
    <property type="match status" value="1"/>
</dbReference>
<dbReference type="SUPFAM" id="SSF46894">
    <property type="entry name" value="C-terminal effector domain of the bipartite response regulators"/>
    <property type="match status" value="1"/>
</dbReference>
<dbReference type="InterPro" id="IPR016032">
    <property type="entry name" value="Sig_transdc_resp-reg_C-effctor"/>
</dbReference>
<name>A0A934MXA9_9BACL</name>
<dbReference type="EMBL" id="JAELUP010000113">
    <property type="protein sequence ID" value="MBJ6364002.1"/>
    <property type="molecule type" value="Genomic_DNA"/>
</dbReference>
<protein>
    <submittedName>
        <fullName evidence="7">Response regulator</fullName>
    </submittedName>
</protein>
<feature type="domain" description="Response regulatory" evidence="6">
    <location>
        <begin position="2"/>
        <end position="117"/>
    </location>
</feature>
<proteinExistence type="predicted"/>
<dbReference type="SMART" id="SM01043">
    <property type="entry name" value="BTAD"/>
    <property type="match status" value="1"/>
</dbReference>
<evidence type="ECO:0000256" key="1">
    <source>
        <dbReference type="ARBA" id="ARBA00023012"/>
    </source>
</evidence>
<organism evidence="7 8">
    <name type="scientific">Paenibacillus roseus</name>
    <dbReference type="NCBI Taxonomy" id="2798579"/>
    <lineage>
        <taxon>Bacteria</taxon>
        <taxon>Bacillati</taxon>
        <taxon>Bacillota</taxon>
        <taxon>Bacilli</taxon>
        <taxon>Bacillales</taxon>
        <taxon>Paenibacillaceae</taxon>
        <taxon>Paenibacillus</taxon>
    </lineage>
</organism>
<dbReference type="GO" id="GO:0006355">
    <property type="term" value="P:regulation of DNA-templated transcription"/>
    <property type="evidence" value="ECO:0007669"/>
    <property type="project" value="InterPro"/>
</dbReference>
<dbReference type="InterPro" id="IPR005158">
    <property type="entry name" value="BTAD"/>
</dbReference>
<dbReference type="InterPro" id="IPR051677">
    <property type="entry name" value="AfsR-DnrI-RedD_regulator"/>
</dbReference>
<keyword evidence="8" id="KW-1185">Reference proteome</keyword>
<gene>
    <name evidence="7" type="ORF">JFN88_22555</name>
</gene>
<dbReference type="PROSITE" id="PS50110">
    <property type="entry name" value="RESPONSE_REGULATORY"/>
    <property type="match status" value="1"/>
</dbReference>
<dbReference type="InterPro" id="IPR011990">
    <property type="entry name" value="TPR-like_helical_dom_sf"/>
</dbReference>
<keyword evidence="1" id="KW-0902">Two-component regulatory system</keyword>